<comment type="caution">
    <text evidence="2">The sequence shown here is derived from an EMBL/GenBank/DDBJ whole genome shotgun (WGS) entry which is preliminary data.</text>
</comment>
<gene>
    <name evidence="2" type="primary">UBR2_4</name>
    <name evidence="2" type="ORF">Ciccas_000445</name>
</gene>
<keyword evidence="3" id="KW-1185">Reference proteome</keyword>
<protein>
    <submittedName>
        <fullName evidence="2">E3 ubiquitin-protein ligase ubr2</fullName>
    </submittedName>
</protein>
<sequence>MRTWWNNKIYREKPHTKGEKQSSLRCLMHAEEMSHTPSVGQNWCIAPYGYPTKVYQLDSQRPPALITPRNGTLSEVGLFLTLCPHSMHTKCKLQHGQHIKRTFDEWTRRRNTYIAFEYRCALCKAMSEIDLPIYQALHRAEVPRLWMEQQFSQELVSLSPNSALSNWYIGMCQWVEDHHCRNPDEINELYFSWRLTNALRLECGLPVDVNDFYNVSDEVKKMNKSERMEFELTQLEKISKTCIECLEKTMYQMSEKNVDTASVGTSTKSRGLLSGLRRKSLRLTMKDKNSPVGSEEAETPAGEPVLKRVAVSFPNPDLKPPHVSESLYSMVQRINSLSTPRRISSLVSRNSDSHRMLQRELLVNLQENLQFFDPEGSDDESSGMAEIDDIALALLPASLPRPSRRTARLQPEETPQEQPPDTPLDPTTSERKPVQAISERPPSLFDSLDELHYGLYSLEMRLRQFLKVWSPSLYNTQCGT</sequence>
<dbReference type="AlphaFoldDB" id="A0ABD2QMV9"/>
<name>A0ABD2QMV9_9PLAT</name>
<evidence type="ECO:0000313" key="3">
    <source>
        <dbReference type="Proteomes" id="UP001626550"/>
    </source>
</evidence>
<dbReference type="EMBL" id="JBJKFK010000023">
    <property type="protein sequence ID" value="KAL3320880.1"/>
    <property type="molecule type" value="Genomic_DNA"/>
</dbReference>
<dbReference type="Proteomes" id="UP001626550">
    <property type="component" value="Unassembled WGS sequence"/>
</dbReference>
<evidence type="ECO:0000313" key="2">
    <source>
        <dbReference type="EMBL" id="KAL3320880.1"/>
    </source>
</evidence>
<reference evidence="2 3" key="1">
    <citation type="submission" date="2024-11" db="EMBL/GenBank/DDBJ databases">
        <title>Adaptive evolution of stress response genes in parasites aligns with host niche diversity.</title>
        <authorList>
            <person name="Hahn C."/>
            <person name="Resl P."/>
        </authorList>
    </citation>
    <scope>NUCLEOTIDE SEQUENCE [LARGE SCALE GENOMIC DNA]</scope>
    <source>
        <strain evidence="2">EGGRZ-B1_66</strain>
        <tissue evidence="2">Body</tissue>
    </source>
</reference>
<proteinExistence type="predicted"/>
<accession>A0ABD2QMV9</accession>
<evidence type="ECO:0000256" key="1">
    <source>
        <dbReference type="SAM" id="MobiDB-lite"/>
    </source>
</evidence>
<organism evidence="2 3">
    <name type="scientific">Cichlidogyrus casuarinus</name>
    <dbReference type="NCBI Taxonomy" id="1844966"/>
    <lineage>
        <taxon>Eukaryota</taxon>
        <taxon>Metazoa</taxon>
        <taxon>Spiralia</taxon>
        <taxon>Lophotrochozoa</taxon>
        <taxon>Platyhelminthes</taxon>
        <taxon>Monogenea</taxon>
        <taxon>Monopisthocotylea</taxon>
        <taxon>Dactylogyridea</taxon>
        <taxon>Ancyrocephalidae</taxon>
        <taxon>Cichlidogyrus</taxon>
    </lineage>
</organism>
<feature type="region of interest" description="Disordered" evidence="1">
    <location>
        <begin position="401"/>
        <end position="441"/>
    </location>
</feature>